<dbReference type="PANTHER" id="PTHR14340:SF9">
    <property type="entry name" value="FIBRONECTIN TYPE-III DOMAIN-CONTAINING PROTEIN"/>
    <property type="match status" value="1"/>
</dbReference>
<feature type="domain" description="Fibronectin type-III" evidence="4">
    <location>
        <begin position="182"/>
        <end position="276"/>
    </location>
</feature>
<dbReference type="AlphaFoldDB" id="A0A8J4Y6H0"/>
<organism evidence="5 6">
    <name type="scientific">Chionoecetes opilio</name>
    <name type="common">Atlantic snow crab</name>
    <name type="synonym">Cancer opilio</name>
    <dbReference type="NCBI Taxonomy" id="41210"/>
    <lineage>
        <taxon>Eukaryota</taxon>
        <taxon>Metazoa</taxon>
        <taxon>Ecdysozoa</taxon>
        <taxon>Arthropoda</taxon>
        <taxon>Crustacea</taxon>
        <taxon>Multicrustacea</taxon>
        <taxon>Malacostraca</taxon>
        <taxon>Eumalacostraca</taxon>
        <taxon>Eucarida</taxon>
        <taxon>Decapoda</taxon>
        <taxon>Pleocyemata</taxon>
        <taxon>Brachyura</taxon>
        <taxon>Eubrachyura</taxon>
        <taxon>Majoidea</taxon>
        <taxon>Majidae</taxon>
        <taxon>Chionoecetes</taxon>
    </lineage>
</organism>
<dbReference type="InterPro" id="IPR003598">
    <property type="entry name" value="Ig_sub2"/>
</dbReference>
<reference evidence="5" key="1">
    <citation type="submission" date="2020-07" db="EMBL/GenBank/DDBJ databases">
        <title>The High-quality genome of the commercially important snow crab, Chionoecetes opilio.</title>
        <authorList>
            <person name="Jeong J.-H."/>
            <person name="Ryu S."/>
        </authorList>
    </citation>
    <scope>NUCLEOTIDE SEQUENCE</scope>
    <source>
        <strain evidence="5">MADBK_172401_WGS</strain>
        <tissue evidence="5">Digestive gland</tissue>
    </source>
</reference>
<dbReference type="FunFam" id="2.60.40.10:FF:002083">
    <property type="entry name" value="Protein CBR-UNC-22"/>
    <property type="match status" value="1"/>
</dbReference>
<dbReference type="InterPro" id="IPR003599">
    <property type="entry name" value="Ig_sub"/>
</dbReference>
<dbReference type="GO" id="GO:0009653">
    <property type="term" value="P:anatomical structure morphogenesis"/>
    <property type="evidence" value="ECO:0007669"/>
    <property type="project" value="UniProtKB-ARBA"/>
</dbReference>
<evidence type="ECO:0000259" key="3">
    <source>
        <dbReference type="PROSITE" id="PS50835"/>
    </source>
</evidence>
<dbReference type="PANTHER" id="PTHR14340">
    <property type="entry name" value="MICROFIBRIL-ASSOCIATED GLYCOPROTEIN 3"/>
    <property type="match status" value="1"/>
</dbReference>
<dbReference type="PRINTS" id="PR00014">
    <property type="entry name" value="FNTYPEIII"/>
</dbReference>
<evidence type="ECO:0000256" key="2">
    <source>
        <dbReference type="ARBA" id="ARBA00023319"/>
    </source>
</evidence>
<dbReference type="InterPro" id="IPR036116">
    <property type="entry name" value="FN3_sf"/>
</dbReference>
<proteinExistence type="predicted"/>
<dbReference type="InterPro" id="IPR007110">
    <property type="entry name" value="Ig-like_dom"/>
</dbReference>
<feature type="domain" description="Ig-like" evidence="3">
    <location>
        <begin position="1"/>
        <end position="69"/>
    </location>
</feature>
<keyword evidence="6" id="KW-1185">Reference proteome</keyword>
<dbReference type="Proteomes" id="UP000770661">
    <property type="component" value="Unassembled WGS sequence"/>
</dbReference>
<feature type="domain" description="Fibronectin type-III" evidence="4">
    <location>
        <begin position="377"/>
        <end position="472"/>
    </location>
</feature>
<dbReference type="InterPro" id="IPR013098">
    <property type="entry name" value="Ig_I-set"/>
</dbReference>
<evidence type="ECO:0000313" key="6">
    <source>
        <dbReference type="Proteomes" id="UP000770661"/>
    </source>
</evidence>
<protein>
    <submittedName>
        <fullName evidence="5">Twitchin</fullName>
    </submittedName>
</protein>
<evidence type="ECO:0000259" key="4">
    <source>
        <dbReference type="PROSITE" id="PS50853"/>
    </source>
</evidence>
<dbReference type="FunFam" id="2.60.40.10:FF:000056">
    <property type="entry name" value="twitchin isoform X4"/>
    <property type="match status" value="2"/>
</dbReference>
<dbReference type="PROSITE" id="PS50835">
    <property type="entry name" value="IG_LIKE"/>
    <property type="match status" value="2"/>
</dbReference>
<dbReference type="InterPro" id="IPR013783">
    <property type="entry name" value="Ig-like_fold"/>
</dbReference>
<dbReference type="EMBL" id="JACEEZ010018140">
    <property type="protein sequence ID" value="KAG0717144.1"/>
    <property type="molecule type" value="Genomic_DNA"/>
</dbReference>
<feature type="domain" description="Fibronectin type-III" evidence="4">
    <location>
        <begin position="81"/>
        <end position="176"/>
    </location>
</feature>
<evidence type="ECO:0000256" key="1">
    <source>
        <dbReference type="ARBA" id="ARBA00022737"/>
    </source>
</evidence>
<dbReference type="GO" id="GO:0030017">
    <property type="term" value="C:sarcomere"/>
    <property type="evidence" value="ECO:0007669"/>
    <property type="project" value="UniProtKB-ARBA"/>
</dbReference>
<keyword evidence="1" id="KW-0677">Repeat</keyword>
<dbReference type="InterPro" id="IPR036179">
    <property type="entry name" value="Ig-like_dom_sf"/>
</dbReference>
<gene>
    <name evidence="5" type="primary">unc-22_9</name>
    <name evidence="5" type="ORF">GWK47_055061</name>
</gene>
<dbReference type="PROSITE" id="PS50853">
    <property type="entry name" value="FN3"/>
    <property type="match status" value="3"/>
</dbReference>
<dbReference type="SMART" id="SM00408">
    <property type="entry name" value="IGc2"/>
    <property type="match status" value="2"/>
</dbReference>
<keyword evidence="2" id="KW-0393">Immunoglobulin domain</keyword>
<dbReference type="FunFam" id="2.60.40.10:FF:000567">
    <property type="entry name" value="Uncharacterized protein, isoform G"/>
    <property type="match status" value="1"/>
</dbReference>
<dbReference type="Gene3D" id="2.60.40.10">
    <property type="entry name" value="Immunoglobulins"/>
    <property type="match status" value="5"/>
</dbReference>
<name>A0A8J4Y6H0_CHIOP</name>
<dbReference type="SUPFAM" id="SSF48726">
    <property type="entry name" value="Immunoglobulin"/>
    <property type="match status" value="2"/>
</dbReference>
<dbReference type="OrthoDB" id="504170at2759"/>
<dbReference type="SMART" id="SM00409">
    <property type="entry name" value="IG"/>
    <property type="match status" value="2"/>
</dbReference>
<dbReference type="Pfam" id="PF07679">
    <property type="entry name" value="I-set"/>
    <property type="match status" value="2"/>
</dbReference>
<sequence>MLKYDCDISGEPAPTSAWTYEGQKLDSNRHVTITHVEYNSKLVIRDTVRGDTGEYVITATNTSGKDKVTVRVIVTDKPAKPEGPVKVSDVHGTGCKLKWKRPKDDGGTPIEYYQVEKLDPNTGLWVPVARTNGPEPGVELNNLSPGTEYEFRVKAVNAEGESAPLNVDESVLAKDPYEEPSKPENLQVKDYDQNKVDLKWDKPKTDGGAPIEKYIVEKKDKYGGWDKACEVPASQNSCSVPDLIEGETYEFRVRAVNPAGPSLPSNVTEPVTVKAKNLPPKIDRANLQPVRIKAGQSFNFDVNVTGEPVPEKKWFLKKKEIKSGSVTNIRMKDYNTKLRVTGASRSESGTYTITAENDNGKDSADVEVTVLDRPTAPNGPLKVSDVHADGCKLDWNPPADDGGIPIDHYAIEQLDEATGRWVPAGETDGKETNFNVEGLTPGHKYKFRVKAVNRLGHSDPLTATQAIEAKNPYGESPCPGCHAGNGQLKTTLKTI</sequence>
<comment type="caution">
    <text evidence="5">The sequence shown here is derived from an EMBL/GenBank/DDBJ whole genome shotgun (WGS) entry which is preliminary data.</text>
</comment>
<dbReference type="FunFam" id="2.60.40.10:FF:000051">
    <property type="entry name" value="Uncharacterized protein, isoform J"/>
    <property type="match status" value="1"/>
</dbReference>
<dbReference type="SMART" id="SM00060">
    <property type="entry name" value="FN3"/>
    <property type="match status" value="3"/>
</dbReference>
<dbReference type="GO" id="GO:0030154">
    <property type="term" value="P:cell differentiation"/>
    <property type="evidence" value="ECO:0007669"/>
    <property type="project" value="UniProtKB-ARBA"/>
</dbReference>
<dbReference type="InterPro" id="IPR003961">
    <property type="entry name" value="FN3_dom"/>
</dbReference>
<accession>A0A8J4Y6H0</accession>
<dbReference type="SUPFAM" id="SSF49265">
    <property type="entry name" value="Fibronectin type III"/>
    <property type="match status" value="2"/>
</dbReference>
<feature type="domain" description="Ig-like" evidence="3">
    <location>
        <begin position="280"/>
        <end position="369"/>
    </location>
</feature>
<dbReference type="Pfam" id="PF00041">
    <property type="entry name" value="fn3"/>
    <property type="match status" value="3"/>
</dbReference>
<evidence type="ECO:0000313" key="5">
    <source>
        <dbReference type="EMBL" id="KAG0717144.1"/>
    </source>
</evidence>
<dbReference type="CDD" id="cd00063">
    <property type="entry name" value="FN3"/>
    <property type="match status" value="3"/>
</dbReference>